<dbReference type="InterPro" id="IPR013154">
    <property type="entry name" value="ADH-like_N"/>
</dbReference>
<dbReference type="InterPro" id="IPR050700">
    <property type="entry name" value="YIM1/Zinc_Alcohol_DH_Fams"/>
</dbReference>
<dbReference type="PANTHER" id="PTHR11695">
    <property type="entry name" value="ALCOHOL DEHYDROGENASE RELATED"/>
    <property type="match status" value="1"/>
</dbReference>
<dbReference type="Proteomes" id="UP000585638">
    <property type="component" value="Unassembled WGS sequence"/>
</dbReference>
<dbReference type="SUPFAM" id="SSF50129">
    <property type="entry name" value="GroES-like"/>
    <property type="match status" value="1"/>
</dbReference>
<protein>
    <submittedName>
        <fullName evidence="2">NADPH:quinone reductase-like Zn-dependent oxidoreductase</fullName>
    </submittedName>
</protein>
<gene>
    <name evidence="2" type="ORF">BJ998_000736</name>
</gene>
<dbReference type="EMBL" id="JACHIR010000001">
    <property type="protein sequence ID" value="MBB5889540.1"/>
    <property type="molecule type" value="Genomic_DNA"/>
</dbReference>
<name>A0A7W9KBS1_9PSEU</name>
<dbReference type="CDD" id="cd08267">
    <property type="entry name" value="MDR1"/>
    <property type="match status" value="1"/>
</dbReference>
<dbReference type="Pfam" id="PF00107">
    <property type="entry name" value="ADH_zinc_N"/>
    <property type="match status" value="1"/>
</dbReference>
<feature type="domain" description="Enoyl reductase (ER)" evidence="1">
    <location>
        <begin position="4"/>
        <end position="163"/>
    </location>
</feature>
<accession>A0A7W9KBS1</accession>
<dbReference type="PANTHER" id="PTHR11695:SF294">
    <property type="entry name" value="RETICULON-4-INTERACTING PROTEIN 1, MITOCHONDRIAL"/>
    <property type="match status" value="1"/>
</dbReference>
<evidence type="ECO:0000313" key="2">
    <source>
        <dbReference type="EMBL" id="MBB5889540.1"/>
    </source>
</evidence>
<reference evidence="2 3" key="1">
    <citation type="submission" date="2020-08" db="EMBL/GenBank/DDBJ databases">
        <title>Sequencing the genomes of 1000 actinobacteria strains.</title>
        <authorList>
            <person name="Klenk H.-P."/>
        </authorList>
    </citation>
    <scope>NUCLEOTIDE SEQUENCE [LARGE SCALE GENOMIC DNA]</scope>
    <source>
        <strain evidence="2 3">DSM 43851</strain>
    </source>
</reference>
<dbReference type="InterPro" id="IPR011032">
    <property type="entry name" value="GroES-like_sf"/>
</dbReference>
<proteinExistence type="predicted"/>
<dbReference type="Gene3D" id="3.40.50.720">
    <property type="entry name" value="NAD(P)-binding Rossmann-like Domain"/>
    <property type="match status" value="1"/>
</dbReference>
<dbReference type="InterPro" id="IPR036291">
    <property type="entry name" value="NAD(P)-bd_dom_sf"/>
</dbReference>
<keyword evidence="3" id="KW-1185">Reference proteome</keyword>
<dbReference type="Gene3D" id="3.90.180.10">
    <property type="entry name" value="Medium-chain alcohol dehydrogenases, catalytic domain"/>
    <property type="match status" value="1"/>
</dbReference>
<dbReference type="GO" id="GO:0016491">
    <property type="term" value="F:oxidoreductase activity"/>
    <property type="evidence" value="ECO:0007669"/>
    <property type="project" value="InterPro"/>
</dbReference>
<evidence type="ECO:0000259" key="1">
    <source>
        <dbReference type="SMART" id="SM00829"/>
    </source>
</evidence>
<dbReference type="InterPro" id="IPR020843">
    <property type="entry name" value="ER"/>
</dbReference>
<dbReference type="InterPro" id="IPR013149">
    <property type="entry name" value="ADH-like_C"/>
</dbReference>
<dbReference type="Pfam" id="PF08240">
    <property type="entry name" value="ADH_N"/>
    <property type="match status" value="1"/>
</dbReference>
<dbReference type="SMART" id="SM00829">
    <property type="entry name" value="PKS_ER"/>
    <property type="match status" value="1"/>
</dbReference>
<dbReference type="AlphaFoldDB" id="A0A7W9KBS1"/>
<sequence>MRAASVDPSIWHLTTGEPYLIRLMGFGLRRPKRPVPGLDLGGIVEAIGPGVTNFRPGDEVFGTADGSFAEYVSVKATRVVRKPDNVTFDQAAAVPASACTRAHVVGVCSTAKIELVHVLGADDVIDYKREAITGRYDVIIDTAGDRPLSQLRHHLTPRGTLIIVGGEGGG</sequence>
<comment type="caution">
    <text evidence="2">The sequence shown here is derived from an EMBL/GenBank/DDBJ whole genome shotgun (WGS) entry which is preliminary data.</text>
</comment>
<evidence type="ECO:0000313" key="3">
    <source>
        <dbReference type="Proteomes" id="UP000585638"/>
    </source>
</evidence>
<organism evidence="2 3">
    <name type="scientific">Kutzneria kofuensis</name>
    <dbReference type="NCBI Taxonomy" id="103725"/>
    <lineage>
        <taxon>Bacteria</taxon>
        <taxon>Bacillati</taxon>
        <taxon>Actinomycetota</taxon>
        <taxon>Actinomycetes</taxon>
        <taxon>Pseudonocardiales</taxon>
        <taxon>Pseudonocardiaceae</taxon>
        <taxon>Kutzneria</taxon>
    </lineage>
</organism>
<dbReference type="SUPFAM" id="SSF51735">
    <property type="entry name" value="NAD(P)-binding Rossmann-fold domains"/>
    <property type="match status" value="1"/>
</dbReference>